<evidence type="ECO:0000256" key="9">
    <source>
        <dbReference type="RuleBase" id="RU003691"/>
    </source>
</evidence>
<dbReference type="InterPro" id="IPR001100">
    <property type="entry name" value="Pyr_nuc-diS_OxRdtase"/>
</dbReference>
<comment type="caution">
    <text evidence="12">The sequence shown here is derived from an EMBL/GenBank/DDBJ whole genome shotgun (WGS) entry which is preliminary data.</text>
</comment>
<evidence type="ECO:0000313" key="13">
    <source>
        <dbReference type="Proteomes" id="UP001597285"/>
    </source>
</evidence>
<evidence type="ECO:0000259" key="11">
    <source>
        <dbReference type="Pfam" id="PF07992"/>
    </source>
</evidence>
<keyword evidence="5" id="KW-0521">NADP</keyword>
<evidence type="ECO:0000256" key="5">
    <source>
        <dbReference type="ARBA" id="ARBA00022857"/>
    </source>
</evidence>
<organism evidence="12 13">
    <name type="scientific">Carnobacterium antarcticum</name>
    <dbReference type="NCBI Taxonomy" id="2126436"/>
    <lineage>
        <taxon>Bacteria</taxon>
        <taxon>Bacillati</taxon>
        <taxon>Bacillota</taxon>
        <taxon>Bacilli</taxon>
        <taxon>Lactobacillales</taxon>
        <taxon>Carnobacteriaceae</taxon>
        <taxon>Carnobacterium</taxon>
    </lineage>
</organism>
<keyword evidence="6 9" id="KW-0560">Oxidoreductase</keyword>
<dbReference type="EMBL" id="JBHUFF010000010">
    <property type="protein sequence ID" value="MFD1799293.1"/>
    <property type="molecule type" value="Genomic_DNA"/>
</dbReference>
<dbReference type="PANTHER" id="PTHR43014">
    <property type="entry name" value="MERCURIC REDUCTASE"/>
    <property type="match status" value="1"/>
</dbReference>
<dbReference type="InterPro" id="IPR036188">
    <property type="entry name" value="FAD/NAD-bd_sf"/>
</dbReference>
<feature type="domain" description="Pyridine nucleotide-disulphide oxidoreductase dimerisation" evidence="10">
    <location>
        <begin position="352"/>
        <end position="458"/>
    </location>
</feature>
<dbReference type="GO" id="GO:0016491">
    <property type="term" value="F:oxidoreductase activity"/>
    <property type="evidence" value="ECO:0007669"/>
    <property type="project" value="UniProtKB-KW"/>
</dbReference>
<evidence type="ECO:0000256" key="8">
    <source>
        <dbReference type="ARBA" id="ARBA00023284"/>
    </source>
</evidence>
<evidence type="ECO:0000256" key="7">
    <source>
        <dbReference type="ARBA" id="ARBA00023157"/>
    </source>
</evidence>
<keyword evidence="7" id="KW-1015">Disulfide bond</keyword>
<keyword evidence="8 9" id="KW-0676">Redox-active center</keyword>
<evidence type="ECO:0000256" key="4">
    <source>
        <dbReference type="ARBA" id="ARBA00022827"/>
    </source>
</evidence>
<dbReference type="Pfam" id="PF07992">
    <property type="entry name" value="Pyr_redox_2"/>
    <property type="match status" value="1"/>
</dbReference>
<evidence type="ECO:0000259" key="10">
    <source>
        <dbReference type="Pfam" id="PF02852"/>
    </source>
</evidence>
<evidence type="ECO:0000256" key="6">
    <source>
        <dbReference type="ARBA" id="ARBA00023002"/>
    </source>
</evidence>
<gene>
    <name evidence="12" type="ORF">ACFSBK_05380</name>
</gene>
<dbReference type="InterPro" id="IPR004099">
    <property type="entry name" value="Pyr_nucl-diS_OxRdtase_dimer"/>
</dbReference>
<sequence length="463" mass="50966">MNKYTTDVAIIGFGKAGKTLAGALAKKGQSVIIIEESTEMYGGTCINVGCLPTKSLTHSAKIIEQLSAFGIERTAETNKRFFKQAMDYKTELVTKLNKKNYHKVADLDNATVLDGFAHFKDDHTLLVDTETETLQVTAAKIVIGTGSTAFIPEIENSQSSQHIYTSEEILELTDLPQKLGIIGAGPIGLEFASYFAEFGSEVTVYQFDDSFLSREDTDDAKAVLDRLEELGVTFEFNAQAKSVEDTNTGVRLTVEQNGGVKMAELNEILVATGRIPNTSKLDVEKASVVLGERGEIKVNKNLQSSVEHIWAVGDVKGGPQFTYISLDDYRIVLPQLLGQESNYNLETRRVYPTATFVDPTFARVGLNEKEATEAGKNYKAAKMSVSSVPKAQVLRETSGFLKVLVEVETDFILGARFFSHEAHEMINLIALAINENISYKNLRDGIYTHPTMSEALNDLLEMI</sequence>
<name>A0ABW4NLI6_9LACT</name>
<dbReference type="PRINTS" id="PR00368">
    <property type="entry name" value="FADPNR"/>
</dbReference>
<dbReference type="Pfam" id="PF02852">
    <property type="entry name" value="Pyr_redox_dim"/>
    <property type="match status" value="1"/>
</dbReference>
<dbReference type="InterPro" id="IPR023753">
    <property type="entry name" value="FAD/NAD-binding_dom"/>
</dbReference>
<evidence type="ECO:0000256" key="3">
    <source>
        <dbReference type="ARBA" id="ARBA00022630"/>
    </source>
</evidence>
<accession>A0ABW4NLI6</accession>
<dbReference type="SUPFAM" id="SSF51905">
    <property type="entry name" value="FAD/NAD(P)-binding domain"/>
    <property type="match status" value="1"/>
</dbReference>
<dbReference type="EC" id="1.-.-.-" evidence="12"/>
<dbReference type="RefSeq" id="WP_058918685.1">
    <property type="nucleotide sequence ID" value="NZ_JBHSQC010000013.1"/>
</dbReference>
<comment type="cofactor">
    <cofactor evidence="1">
        <name>FAD</name>
        <dbReference type="ChEBI" id="CHEBI:57692"/>
    </cofactor>
</comment>
<evidence type="ECO:0000313" key="12">
    <source>
        <dbReference type="EMBL" id="MFD1799293.1"/>
    </source>
</evidence>
<dbReference type="PROSITE" id="PS00076">
    <property type="entry name" value="PYRIDINE_REDOX_1"/>
    <property type="match status" value="1"/>
</dbReference>
<keyword evidence="4 9" id="KW-0274">FAD</keyword>
<dbReference type="InterPro" id="IPR012999">
    <property type="entry name" value="Pyr_OxRdtase_I_AS"/>
</dbReference>
<keyword evidence="13" id="KW-1185">Reference proteome</keyword>
<evidence type="ECO:0000256" key="2">
    <source>
        <dbReference type="ARBA" id="ARBA00007532"/>
    </source>
</evidence>
<dbReference type="Gene3D" id="3.50.50.60">
    <property type="entry name" value="FAD/NAD(P)-binding domain"/>
    <property type="match status" value="2"/>
</dbReference>
<comment type="similarity">
    <text evidence="2 9">Belongs to the class-I pyridine nucleotide-disulfide oxidoreductase family.</text>
</comment>
<dbReference type="PANTHER" id="PTHR43014:SF4">
    <property type="entry name" value="PYRIDINE NUCLEOTIDE-DISULFIDE OXIDOREDUCTASE RCLA-RELATED"/>
    <property type="match status" value="1"/>
</dbReference>
<evidence type="ECO:0000256" key="1">
    <source>
        <dbReference type="ARBA" id="ARBA00001974"/>
    </source>
</evidence>
<dbReference type="SUPFAM" id="SSF55424">
    <property type="entry name" value="FAD/NAD-linked reductases, dimerisation (C-terminal) domain"/>
    <property type="match status" value="1"/>
</dbReference>
<dbReference type="PRINTS" id="PR00411">
    <property type="entry name" value="PNDRDTASEI"/>
</dbReference>
<dbReference type="PIRSF" id="PIRSF000350">
    <property type="entry name" value="Mercury_reductase_MerA"/>
    <property type="match status" value="1"/>
</dbReference>
<feature type="domain" description="FAD/NAD(P)-binding" evidence="11">
    <location>
        <begin position="7"/>
        <end position="323"/>
    </location>
</feature>
<reference evidence="13" key="1">
    <citation type="journal article" date="2019" name="Int. J. Syst. Evol. Microbiol.">
        <title>The Global Catalogue of Microorganisms (GCM) 10K type strain sequencing project: providing services to taxonomists for standard genome sequencing and annotation.</title>
        <authorList>
            <consortium name="The Broad Institute Genomics Platform"/>
            <consortium name="The Broad Institute Genome Sequencing Center for Infectious Disease"/>
            <person name="Wu L."/>
            <person name="Ma J."/>
        </authorList>
    </citation>
    <scope>NUCLEOTIDE SEQUENCE [LARGE SCALE GENOMIC DNA]</scope>
    <source>
        <strain evidence="13">KCTC 42143</strain>
    </source>
</reference>
<dbReference type="Gene3D" id="3.30.390.30">
    <property type="match status" value="1"/>
</dbReference>
<keyword evidence="3 9" id="KW-0285">Flavoprotein</keyword>
<protein>
    <submittedName>
        <fullName evidence="12">Dihydrolipoyl dehydrogenase family protein</fullName>
        <ecNumber evidence="12">1.-.-.-</ecNumber>
    </submittedName>
</protein>
<dbReference type="Proteomes" id="UP001597285">
    <property type="component" value="Unassembled WGS sequence"/>
</dbReference>
<dbReference type="InterPro" id="IPR016156">
    <property type="entry name" value="FAD/NAD-linked_Rdtase_dimer_sf"/>
</dbReference>
<proteinExistence type="inferred from homology"/>